<organism evidence="2 3">
    <name type="scientific">Candidatus Synechococcus spongiarum SP3</name>
    <dbReference type="NCBI Taxonomy" id="1604020"/>
    <lineage>
        <taxon>Bacteria</taxon>
        <taxon>Bacillati</taxon>
        <taxon>Cyanobacteriota</taxon>
        <taxon>Cyanophyceae</taxon>
        <taxon>Synechococcales</taxon>
        <taxon>Synechococcaceae</taxon>
        <taxon>Synechococcus</taxon>
    </lineage>
</organism>
<evidence type="ECO:0000313" key="2">
    <source>
        <dbReference type="EMBL" id="KKZ13327.1"/>
    </source>
</evidence>
<dbReference type="InterPro" id="IPR026591">
    <property type="entry name" value="Sirtuin_cat_small_dom_sf"/>
</dbReference>
<evidence type="ECO:0000256" key="1">
    <source>
        <dbReference type="ARBA" id="ARBA00022679"/>
    </source>
</evidence>
<dbReference type="InterPro" id="IPR029035">
    <property type="entry name" value="DHS-like_NAD/FAD-binding_dom"/>
</dbReference>
<dbReference type="EMBL" id="JXQG01000002">
    <property type="protein sequence ID" value="KKZ13327.1"/>
    <property type="molecule type" value="Genomic_DNA"/>
</dbReference>
<dbReference type="SUPFAM" id="SSF52467">
    <property type="entry name" value="DHS-like NAD/FAD-binding domain"/>
    <property type="match status" value="1"/>
</dbReference>
<dbReference type="AlphaFoldDB" id="A0A0G2J5N4"/>
<reference evidence="2 3" key="1">
    <citation type="submission" date="2015-01" db="EMBL/GenBank/DDBJ databases">
        <title>Lifestyle Evolution in Cyanobacterial Symbionts of Sponges.</title>
        <authorList>
            <person name="Burgsdorf I."/>
            <person name="Slaby B.M."/>
            <person name="Handley K.M."/>
            <person name="Haber M."/>
            <person name="Blom J."/>
            <person name="Marshall C.W."/>
            <person name="Gilbert J.A."/>
            <person name="Hentschel U."/>
            <person name="Steindler L."/>
        </authorList>
    </citation>
    <scope>NUCLEOTIDE SEQUENCE [LARGE SCALE GENOMIC DNA]</scope>
    <source>
        <strain evidence="2">SP3</strain>
    </source>
</reference>
<dbReference type="PATRIC" id="fig|1604020.3.peg.437"/>
<dbReference type="GO" id="GO:0016740">
    <property type="term" value="F:transferase activity"/>
    <property type="evidence" value="ECO:0007669"/>
    <property type="project" value="UniProtKB-KW"/>
</dbReference>
<dbReference type="Gene3D" id="3.30.1600.10">
    <property type="entry name" value="SIR2/SIRT2 'Small Domain"/>
    <property type="match status" value="1"/>
</dbReference>
<sequence>MKIKGVDFPPALLDALRDGRLVVFTWAGVSMGPPASLPSFRRLAEQVAKGTGKSIAKSETDDQFFGRLKEDSVKVHQRAADILQLDKRESNALHQDLLRLFQETGPVRIVTTNFDCLFEQAAEVEKLFENKPKVFEAPTLPPDSRFEGIARPMALSTNRRRWC</sequence>
<name>A0A0G2J5N4_9SYNE</name>
<evidence type="ECO:0008006" key="4">
    <source>
        <dbReference type="Google" id="ProtNLM"/>
    </source>
</evidence>
<protein>
    <recommendedName>
        <fullName evidence="4">SIR2-like domain-containing protein</fullName>
    </recommendedName>
</protein>
<proteinExistence type="predicted"/>
<comment type="caution">
    <text evidence="2">The sequence shown here is derived from an EMBL/GenBank/DDBJ whole genome shotgun (WGS) entry which is preliminary data.</text>
</comment>
<evidence type="ECO:0000313" key="3">
    <source>
        <dbReference type="Proteomes" id="UP000035067"/>
    </source>
</evidence>
<accession>A0A0G2J5N4</accession>
<gene>
    <name evidence="2" type="ORF">TE42_00605</name>
</gene>
<keyword evidence="1" id="KW-0808">Transferase</keyword>
<dbReference type="Proteomes" id="UP000035067">
    <property type="component" value="Unassembled WGS sequence"/>
</dbReference>
<dbReference type="Gene3D" id="3.40.50.1220">
    <property type="entry name" value="TPP-binding domain"/>
    <property type="match status" value="1"/>
</dbReference>